<keyword evidence="2" id="KW-0723">Serine/threonine-protein kinase</keyword>
<reference evidence="12 13" key="1">
    <citation type="journal article" date="2014" name="Genome Biol. Evol.">
        <title>The genome of the myxosporean Thelohanellus kitauei shows adaptations to nutrient acquisition within its fish host.</title>
        <authorList>
            <person name="Yang Y."/>
            <person name="Xiong J."/>
            <person name="Zhou Z."/>
            <person name="Huo F."/>
            <person name="Miao W."/>
            <person name="Ran C."/>
            <person name="Liu Y."/>
            <person name="Zhang J."/>
            <person name="Feng J."/>
            <person name="Wang M."/>
            <person name="Wang M."/>
            <person name="Wang L."/>
            <person name="Yao B."/>
        </authorList>
    </citation>
    <scope>NUCLEOTIDE SEQUENCE [LARGE SCALE GENOMIC DNA]</scope>
    <source>
        <strain evidence="12">Wuqing</strain>
    </source>
</reference>
<proteinExistence type="predicted"/>
<keyword evidence="5" id="KW-0547">Nucleotide-binding</keyword>
<dbReference type="GO" id="GO:0005524">
    <property type="term" value="F:ATP binding"/>
    <property type="evidence" value="ECO:0007669"/>
    <property type="project" value="UniProtKB-KW"/>
</dbReference>
<dbReference type="Gene3D" id="1.10.510.10">
    <property type="entry name" value="Transferase(Phosphotransferase) domain 1"/>
    <property type="match status" value="1"/>
</dbReference>
<dbReference type="InterPro" id="IPR011009">
    <property type="entry name" value="Kinase-like_dom_sf"/>
</dbReference>
<evidence type="ECO:0000256" key="4">
    <source>
        <dbReference type="ARBA" id="ARBA00022679"/>
    </source>
</evidence>
<dbReference type="Proteomes" id="UP000031668">
    <property type="component" value="Unassembled WGS sequence"/>
</dbReference>
<dbReference type="SUPFAM" id="SSF56112">
    <property type="entry name" value="Protein kinase-like (PK-like)"/>
    <property type="match status" value="1"/>
</dbReference>
<dbReference type="PROSITE" id="PS51285">
    <property type="entry name" value="AGC_KINASE_CTER"/>
    <property type="match status" value="1"/>
</dbReference>
<keyword evidence="4" id="KW-0808">Transferase</keyword>
<dbReference type="PANTHER" id="PTHR22988:SF71">
    <property type="entry name" value="CITRON RHO-INTERACTING KINASE"/>
    <property type="match status" value="1"/>
</dbReference>
<evidence type="ECO:0000259" key="11">
    <source>
        <dbReference type="PROSITE" id="PS51285"/>
    </source>
</evidence>
<dbReference type="InterPro" id="IPR000961">
    <property type="entry name" value="AGC-kinase_C"/>
</dbReference>
<sequence length="278" mass="31760">MNHKKSLEFPTDVELSESAKLLICGLLDEQKQRFGYQELAKHEFFKSIDWTTLKDFKPPYIPQLKDSRDTSHFEKFTSSKICSANPITANLANTIPFLGFTFTKSLSEAKDLSTSAKHSISHRCSLSEDPDRKINQFSEQLTQNLEALQQKLREQETQMKSLEFEKSNLSNQLAVKNSTLGVLENQFSSLTAERDKLKCNLECLMTEVSEVTSLKSTIRTLNDELESEKKRLEDVMSECEVIRVKLSKSTSENEQLSSKLKNFDITIKDLQNNISKNS</sequence>
<accession>A0A0C2IXP1</accession>
<evidence type="ECO:0000256" key="7">
    <source>
        <dbReference type="ARBA" id="ARBA00022840"/>
    </source>
</evidence>
<dbReference type="GO" id="GO:0005856">
    <property type="term" value="C:cytoskeleton"/>
    <property type="evidence" value="ECO:0007669"/>
    <property type="project" value="TreeGrafter"/>
</dbReference>
<dbReference type="Gene3D" id="1.10.287.1490">
    <property type="match status" value="1"/>
</dbReference>
<evidence type="ECO:0000256" key="8">
    <source>
        <dbReference type="ARBA" id="ARBA00047899"/>
    </source>
</evidence>
<evidence type="ECO:0000313" key="12">
    <source>
        <dbReference type="EMBL" id="KII61612.1"/>
    </source>
</evidence>
<comment type="catalytic activity">
    <reaction evidence="8">
        <text>L-threonyl-[protein] + ATP = O-phospho-L-threonyl-[protein] + ADP + H(+)</text>
        <dbReference type="Rhea" id="RHEA:46608"/>
        <dbReference type="Rhea" id="RHEA-COMP:11060"/>
        <dbReference type="Rhea" id="RHEA-COMP:11605"/>
        <dbReference type="ChEBI" id="CHEBI:15378"/>
        <dbReference type="ChEBI" id="CHEBI:30013"/>
        <dbReference type="ChEBI" id="CHEBI:30616"/>
        <dbReference type="ChEBI" id="CHEBI:61977"/>
        <dbReference type="ChEBI" id="CHEBI:456216"/>
        <dbReference type="EC" id="2.7.11.1"/>
    </reaction>
</comment>
<dbReference type="EC" id="2.7.11.1" evidence="1"/>
<organism evidence="12 13">
    <name type="scientific">Thelohanellus kitauei</name>
    <name type="common">Myxosporean</name>
    <dbReference type="NCBI Taxonomy" id="669202"/>
    <lineage>
        <taxon>Eukaryota</taxon>
        <taxon>Metazoa</taxon>
        <taxon>Cnidaria</taxon>
        <taxon>Myxozoa</taxon>
        <taxon>Myxosporea</taxon>
        <taxon>Bivalvulida</taxon>
        <taxon>Platysporina</taxon>
        <taxon>Myxobolidae</taxon>
        <taxon>Thelohanellus</taxon>
    </lineage>
</organism>
<comment type="caution">
    <text evidence="12">The sequence shown here is derived from an EMBL/GenBank/DDBJ whole genome shotgun (WGS) entry which is preliminary data.</text>
</comment>
<evidence type="ECO:0000256" key="3">
    <source>
        <dbReference type="ARBA" id="ARBA00022553"/>
    </source>
</evidence>
<dbReference type="OrthoDB" id="3638488at2759"/>
<evidence type="ECO:0000256" key="5">
    <source>
        <dbReference type="ARBA" id="ARBA00022741"/>
    </source>
</evidence>
<dbReference type="GO" id="GO:0031032">
    <property type="term" value="P:actomyosin structure organization"/>
    <property type="evidence" value="ECO:0007669"/>
    <property type="project" value="TreeGrafter"/>
</dbReference>
<keyword evidence="6 12" id="KW-0418">Kinase</keyword>
<evidence type="ECO:0000256" key="2">
    <source>
        <dbReference type="ARBA" id="ARBA00022527"/>
    </source>
</evidence>
<dbReference type="InterPro" id="IPR050839">
    <property type="entry name" value="Rho-assoc_Ser/Thr_Kinase"/>
</dbReference>
<dbReference type="GO" id="GO:0004674">
    <property type="term" value="F:protein serine/threonine kinase activity"/>
    <property type="evidence" value="ECO:0007669"/>
    <property type="project" value="UniProtKB-KW"/>
</dbReference>
<evidence type="ECO:0000256" key="9">
    <source>
        <dbReference type="ARBA" id="ARBA00048679"/>
    </source>
</evidence>
<evidence type="ECO:0000313" key="13">
    <source>
        <dbReference type="Proteomes" id="UP000031668"/>
    </source>
</evidence>
<protein>
    <recommendedName>
        <fullName evidence="1">non-specific serine/threonine protein kinase</fullName>
        <ecNumber evidence="1">2.7.11.1</ecNumber>
    </recommendedName>
</protein>
<evidence type="ECO:0000256" key="6">
    <source>
        <dbReference type="ARBA" id="ARBA00022777"/>
    </source>
</evidence>
<dbReference type="GO" id="GO:0005737">
    <property type="term" value="C:cytoplasm"/>
    <property type="evidence" value="ECO:0007669"/>
    <property type="project" value="TreeGrafter"/>
</dbReference>
<keyword evidence="10" id="KW-0175">Coiled coil</keyword>
<dbReference type="PANTHER" id="PTHR22988">
    <property type="entry name" value="MYOTONIC DYSTROPHY S/T KINASE-RELATED"/>
    <property type="match status" value="1"/>
</dbReference>
<feature type="coiled-coil region" evidence="10">
    <location>
        <begin position="138"/>
        <end position="273"/>
    </location>
</feature>
<feature type="domain" description="AGC-kinase C-terminal" evidence="11">
    <location>
        <begin position="46"/>
        <end position="112"/>
    </location>
</feature>
<dbReference type="AlphaFoldDB" id="A0A0C2IXP1"/>
<gene>
    <name evidence="12" type="ORF">RF11_02664</name>
</gene>
<keyword evidence="7" id="KW-0067">ATP-binding</keyword>
<dbReference type="EMBL" id="JWZT01005306">
    <property type="protein sequence ID" value="KII61612.1"/>
    <property type="molecule type" value="Genomic_DNA"/>
</dbReference>
<keyword evidence="13" id="KW-1185">Reference proteome</keyword>
<comment type="catalytic activity">
    <reaction evidence="9">
        <text>L-seryl-[protein] + ATP = O-phospho-L-seryl-[protein] + ADP + H(+)</text>
        <dbReference type="Rhea" id="RHEA:17989"/>
        <dbReference type="Rhea" id="RHEA-COMP:9863"/>
        <dbReference type="Rhea" id="RHEA-COMP:11604"/>
        <dbReference type="ChEBI" id="CHEBI:15378"/>
        <dbReference type="ChEBI" id="CHEBI:29999"/>
        <dbReference type="ChEBI" id="CHEBI:30616"/>
        <dbReference type="ChEBI" id="CHEBI:83421"/>
        <dbReference type="ChEBI" id="CHEBI:456216"/>
        <dbReference type="EC" id="2.7.11.1"/>
    </reaction>
</comment>
<evidence type="ECO:0000256" key="1">
    <source>
        <dbReference type="ARBA" id="ARBA00012513"/>
    </source>
</evidence>
<dbReference type="SMART" id="SM00133">
    <property type="entry name" value="S_TK_X"/>
    <property type="match status" value="1"/>
</dbReference>
<evidence type="ECO:0000256" key="10">
    <source>
        <dbReference type="SAM" id="Coils"/>
    </source>
</evidence>
<keyword evidence="3" id="KW-0597">Phosphoprotein</keyword>
<name>A0A0C2IXP1_THEKT</name>